<evidence type="ECO:0000256" key="9">
    <source>
        <dbReference type="ARBA" id="ARBA00022918"/>
    </source>
</evidence>
<sequence length="257" mass="28982">KQPVNIVSNSLYVVGVVLCLERVMLEQVSNRHLYKMLQQLLVMLNNRRVPYFITHIHSHLMTGGLAEGNRRADQLVMPTWTGPPTDSFAQVRNAHEFFHHSATVLSRQFHIPLHGCQGIVKSRPDCQNISPGLRVGVNPKGLRSLQLWQMNVTHVPEFGRQKYVHVVIDTFSMAIWSTAQSEETTRHVIKHLYASFAVLGIPTEIKTDNGPAYTSTKFAQFCVLGGTHHTTGIPHNPTGQAMVERAHHTLKQLLHKQ</sequence>
<accession>A0A091WLU1</accession>
<dbReference type="EC" id="2.7.7.49" evidence="1"/>
<reference evidence="14 15" key="1">
    <citation type="submission" date="2014-04" db="EMBL/GenBank/DDBJ databases">
        <title>Genome evolution of avian class.</title>
        <authorList>
            <person name="Zhang G."/>
            <person name="Li C."/>
        </authorList>
    </citation>
    <scope>NUCLEOTIDE SEQUENCE [LARGE SCALE GENOMIC DNA]</scope>
    <source>
        <strain evidence="14">BGI_N306</strain>
    </source>
</reference>
<keyword evidence="2" id="KW-0808">Transferase</keyword>
<protein>
    <recommendedName>
        <fullName evidence="1">RNA-directed DNA polymerase</fullName>
        <ecNumber evidence="1">2.7.7.49</ecNumber>
    </recommendedName>
</protein>
<evidence type="ECO:0000256" key="8">
    <source>
        <dbReference type="ARBA" id="ARBA00022833"/>
    </source>
</evidence>
<dbReference type="EMBL" id="KK735974">
    <property type="protein sequence ID" value="KFR16627.1"/>
    <property type="molecule type" value="Genomic_DNA"/>
</dbReference>
<evidence type="ECO:0000256" key="6">
    <source>
        <dbReference type="ARBA" id="ARBA00022759"/>
    </source>
</evidence>
<evidence type="ECO:0000256" key="7">
    <source>
        <dbReference type="ARBA" id="ARBA00022801"/>
    </source>
</evidence>
<keyword evidence="10" id="KW-0511">Multifunctional enzyme</keyword>
<feature type="domain" description="Integrase-type" evidence="12">
    <location>
        <begin position="86"/>
        <end position="127"/>
    </location>
</feature>
<dbReference type="AlphaFoldDB" id="A0A091WLU1"/>
<proteinExistence type="predicted"/>
<dbReference type="InterPro" id="IPR001584">
    <property type="entry name" value="Integrase_cat-core"/>
</dbReference>
<evidence type="ECO:0000256" key="10">
    <source>
        <dbReference type="ARBA" id="ARBA00023268"/>
    </source>
</evidence>
<keyword evidence="6" id="KW-0255">Endonuclease</keyword>
<dbReference type="Gene3D" id="3.30.420.10">
    <property type="entry name" value="Ribonuclease H-like superfamily/Ribonuclease H"/>
    <property type="match status" value="1"/>
</dbReference>
<feature type="non-terminal residue" evidence="14">
    <location>
        <position position="1"/>
    </location>
</feature>
<dbReference type="PROSITE" id="PS50994">
    <property type="entry name" value="INTEGRASE"/>
    <property type="match status" value="1"/>
</dbReference>
<dbReference type="Proteomes" id="UP000053605">
    <property type="component" value="Unassembled WGS sequence"/>
</dbReference>
<keyword evidence="11" id="KW-0863">Zinc-finger</keyword>
<feature type="non-terminal residue" evidence="14">
    <location>
        <position position="257"/>
    </location>
</feature>
<dbReference type="STRING" id="30419.A0A091WLU1"/>
<evidence type="ECO:0000256" key="5">
    <source>
        <dbReference type="ARBA" id="ARBA00022723"/>
    </source>
</evidence>
<dbReference type="PhylomeDB" id="A0A091WLU1"/>
<keyword evidence="3" id="KW-0548">Nucleotidyltransferase</keyword>
<keyword evidence="7" id="KW-0378">Hydrolase</keyword>
<keyword evidence="5" id="KW-0479">Metal-binding</keyword>
<evidence type="ECO:0000256" key="1">
    <source>
        <dbReference type="ARBA" id="ARBA00012493"/>
    </source>
</evidence>
<dbReference type="GO" id="GO:0015074">
    <property type="term" value="P:DNA integration"/>
    <property type="evidence" value="ECO:0007669"/>
    <property type="project" value="InterPro"/>
</dbReference>
<gene>
    <name evidence="14" type="ORF">N306_04311</name>
</gene>
<evidence type="ECO:0000313" key="14">
    <source>
        <dbReference type="EMBL" id="KFR16627.1"/>
    </source>
</evidence>
<evidence type="ECO:0000256" key="3">
    <source>
        <dbReference type="ARBA" id="ARBA00022695"/>
    </source>
</evidence>
<dbReference type="InterPro" id="IPR003308">
    <property type="entry name" value="Integrase_Zn-bd_dom_N"/>
</dbReference>
<feature type="domain" description="Integrase catalytic" evidence="13">
    <location>
        <begin position="135"/>
        <end position="257"/>
    </location>
</feature>
<evidence type="ECO:0000259" key="13">
    <source>
        <dbReference type="PROSITE" id="PS50994"/>
    </source>
</evidence>
<dbReference type="GO" id="GO:0035613">
    <property type="term" value="F:RNA stem-loop binding"/>
    <property type="evidence" value="ECO:0007669"/>
    <property type="project" value="TreeGrafter"/>
</dbReference>
<dbReference type="GO" id="GO:0016787">
    <property type="term" value="F:hydrolase activity"/>
    <property type="evidence" value="ECO:0007669"/>
    <property type="project" value="UniProtKB-KW"/>
</dbReference>
<dbReference type="PANTHER" id="PTHR41694:SF4">
    <property type="entry name" value="ENDOGENOUS RETROVIRUS GROUP K MEMBER 10 POL PROTEIN-RELATED"/>
    <property type="match status" value="1"/>
</dbReference>
<keyword evidence="15" id="KW-1185">Reference proteome</keyword>
<dbReference type="GO" id="GO:0004519">
    <property type="term" value="F:endonuclease activity"/>
    <property type="evidence" value="ECO:0007669"/>
    <property type="project" value="UniProtKB-KW"/>
</dbReference>
<dbReference type="Gene3D" id="1.10.10.200">
    <property type="match status" value="1"/>
</dbReference>
<dbReference type="GO" id="GO:0008270">
    <property type="term" value="F:zinc ion binding"/>
    <property type="evidence" value="ECO:0007669"/>
    <property type="project" value="UniProtKB-KW"/>
</dbReference>
<name>A0A091WLU1_OPIHO</name>
<organism evidence="14 15">
    <name type="scientific">Opisthocomus hoazin</name>
    <name type="common">Hoatzin</name>
    <name type="synonym">Phasianus hoazin</name>
    <dbReference type="NCBI Taxonomy" id="30419"/>
    <lineage>
        <taxon>Eukaryota</taxon>
        <taxon>Metazoa</taxon>
        <taxon>Chordata</taxon>
        <taxon>Craniata</taxon>
        <taxon>Vertebrata</taxon>
        <taxon>Euteleostomi</taxon>
        <taxon>Archelosauria</taxon>
        <taxon>Archosauria</taxon>
        <taxon>Dinosauria</taxon>
        <taxon>Saurischia</taxon>
        <taxon>Theropoda</taxon>
        <taxon>Coelurosauria</taxon>
        <taxon>Aves</taxon>
        <taxon>Neognathae</taxon>
        <taxon>Neoaves</taxon>
        <taxon>Opisthocomiformes</taxon>
        <taxon>Opisthocomidae</taxon>
        <taxon>Opisthocomus</taxon>
    </lineage>
</organism>
<keyword evidence="4" id="KW-0540">Nuclease</keyword>
<keyword evidence="8" id="KW-0862">Zinc</keyword>
<dbReference type="Pfam" id="PF00665">
    <property type="entry name" value="rve"/>
    <property type="match status" value="1"/>
</dbReference>
<evidence type="ECO:0000256" key="2">
    <source>
        <dbReference type="ARBA" id="ARBA00022679"/>
    </source>
</evidence>
<dbReference type="GO" id="GO:0003964">
    <property type="term" value="F:RNA-directed DNA polymerase activity"/>
    <property type="evidence" value="ECO:0007669"/>
    <property type="project" value="UniProtKB-KW"/>
</dbReference>
<evidence type="ECO:0000256" key="4">
    <source>
        <dbReference type="ARBA" id="ARBA00022722"/>
    </source>
</evidence>
<dbReference type="PROSITE" id="PS50876">
    <property type="entry name" value="ZF_INTEGRASE"/>
    <property type="match status" value="1"/>
</dbReference>
<evidence type="ECO:0000313" key="15">
    <source>
        <dbReference type="Proteomes" id="UP000053605"/>
    </source>
</evidence>
<evidence type="ECO:0000259" key="12">
    <source>
        <dbReference type="PROSITE" id="PS50876"/>
    </source>
</evidence>
<dbReference type="InterPro" id="IPR012337">
    <property type="entry name" value="RNaseH-like_sf"/>
</dbReference>
<keyword evidence="9" id="KW-0695">RNA-directed DNA polymerase</keyword>
<evidence type="ECO:0000256" key="11">
    <source>
        <dbReference type="PROSITE-ProRule" id="PRU00450"/>
    </source>
</evidence>
<dbReference type="PANTHER" id="PTHR41694">
    <property type="entry name" value="ENDOGENOUS RETROVIRUS GROUP K MEMBER POL PROTEIN"/>
    <property type="match status" value="1"/>
</dbReference>
<dbReference type="SUPFAM" id="SSF53098">
    <property type="entry name" value="Ribonuclease H-like"/>
    <property type="match status" value="1"/>
</dbReference>
<dbReference type="SUPFAM" id="SSF46919">
    <property type="entry name" value="N-terminal Zn binding domain of HIV integrase"/>
    <property type="match status" value="1"/>
</dbReference>
<dbReference type="InterPro" id="IPR017856">
    <property type="entry name" value="Integrase-like_N"/>
</dbReference>
<dbReference type="InterPro" id="IPR036397">
    <property type="entry name" value="RNaseH_sf"/>
</dbReference>